<dbReference type="Pfam" id="PF13472">
    <property type="entry name" value="Lipase_GDSL_2"/>
    <property type="match status" value="1"/>
</dbReference>
<dbReference type="OMA" id="INEAQIH"/>
<dbReference type="InterPro" id="IPR045136">
    <property type="entry name" value="Iah1-like"/>
</dbReference>
<feature type="region of interest" description="Disordered" evidence="1">
    <location>
        <begin position="1"/>
        <end position="32"/>
    </location>
</feature>
<dbReference type="InterPro" id="IPR013830">
    <property type="entry name" value="SGNH_hydro"/>
</dbReference>
<sequence length="389" mass="43563">MASEQPAGVEDPAQARDAATFNQSEERPVSALASQQRLPWQLRWQRTFNALGGVVSRAHGGITEQFRALFARRMAAATPVLLFLGDSLTRRGLDINEYAGYTSVGWGLRLVHAYNGAADCIFRGLSGYNTRWALPVVRHHLSDVAQERLLLVGIWFGANDAAAPGTAQYVPLDEYASNVYEMLRLILERSHDASLTLTSERRPQRQQHGRTPPSLAAAPAPDASEANEIESVRYPRVLLMTPPWVDEEARRRHIQSSLAAERAAPDAHQPSDSGQRTESDRMCARTRQYAAACRRVAAQIRPRDRVLLLDLFTQIEQLPPAERSGLFIDGLHLSDRGQRFVYDAILELIAREAPELSPSSLGQFAIPWCDINPVRPQEQLAVYDQQRWW</sequence>
<reference evidence="3 4" key="2">
    <citation type="journal article" date="2007" name="BMC Biol.">
        <title>A 100%-complete sequence reveals unusually simple genomic features in the hot-spring red alga Cyanidioschyzon merolae.</title>
        <authorList>
            <person name="Nozaki H."/>
            <person name="Takano H."/>
            <person name="Misumi O."/>
            <person name="Terasawa K."/>
            <person name="Matsuzaki M."/>
            <person name="Maruyama S."/>
            <person name="Nishida K."/>
            <person name="Yagisawa F."/>
            <person name="Yoshida Y."/>
            <person name="Fujiwara T."/>
            <person name="Takio S."/>
            <person name="Tamura K."/>
            <person name="Chung S.J."/>
            <person name="Nakamura S."/>
            <person name="Kuroiwa H."/>
            <person name="Tanaka K."/>
            <person name="Sato N."/>
            <person name="Kuroiwa T."/>
        </authorList>
    </citation>
    <scope>NUCLEOTIDE SEQUENCE [LARGE SCALE GENOMIC DNA]</scope>
    <source>
        <strain evidence="3 4">10D</strain>
    </source>
</reference>
<dbReference type="PANTHER" id="PTHR14209">
    <property type="entry name" value="ISOAMYL ACETATE-HYDROLYZING ESTERASE 1"/>
    <property type="match status" value="1"/>
</dbReference>
<accession>M1V701</accession>
<dbReference type="PANTHER" id="PTHR14209:SF19">
    <property type="entry name" value="ISOAMYL ACETATE-HYDROLYZING ESTERASE 1 HOMOLOG"/>
    <property type="match status" value="1"/>
</dbReference>
<dbReference type="eggNOG" id="KOG3035">
    <property type="taxonomic scope" value="Eukaryota"/>
</dbReference>
<dbReference type="Proteomes" id="UP000007014">
    <property type="component" value="Chromosome 19"/>
</dbReference>
<proteinExistence type="predicted"/>
<feature type="domain" description="SGNH hydrolase-type esterase" evidence="2">
    <location>
        <begin position="83"/>
        <end position="339"/>
    </location>
</feature>
<evidence type="ECO:0000259" key="2">
    <source>
        <dbReference type="Pfam" id="PF13472"/>
    </source>
</evidence>
<dbReference type="SUPFAM" id="SSF52266">
    <property type="entry name" value="SGNH hydrolase"/>
    <property type="match status" value="1"/>
</dbReference>
<dbReference type="Gramene" id="CMS019CT">
    <property type="protein sequence ID" value="CMS019CT"/>
    <property type="gene ID" value="CMS019C"/>
</dbReference>
<dbReference type="STRING" id="280699.M1V701"/>
<name>M1V701_CYAM1</name>
<reference evidence="3 4" key="1">
    <citation type="journal article" date="2004" name="Nature">
        <title>Genome sequence of the ultrasmall unicellular red alga Cyanidioschyzon merolae 10D.</title>
        <authorList>
            <person name="Matsuzaki M."/>
            <person name="Misumi O."/>
            <person name="Shin-i T."/>
            <person name="Maruyama S."/>
            <person name="Takahara M."/>
            <person name="Miyagishima S."/>
            <person name="Mori T."/>
            <person name="Nishida K."/>
            <person name="Yagisawa F."/>
            <person name="Nishida K."/>
            <person name="Yoshida Y."/>
            <person name="Nishimura Y."/>
            <person name="Nakao S."/>
            <person name="Kobayashi T."/>
            <person name="Momoyama Y."/>
            <person name="Higashiyama T."/>
            <person name="Minoda A."/>
            <person name="Sano M."/>
            <person name="Nomoto H."/>
            <person name="Oishi K."/>
            <person name="Hayashi H."/>
            <person name="Ohta F."/>
            <person name="Nishizaka S."/>
            <person name="Haga S."/>
            <person name="Miura S."/>
            <person name="Morishita T."/>
            <person name="Kabeya Y."/>
            <person name="Terasawa K."/>
            <person name="Suzuki Y."/>
            <person name="Ishii Y."/>
            <person name="Asakawa S."/>
            <person name="Takano H."/>
            <person name="Ohta N."/>
            <person name="Kuroiwa H."/>
            <person name="Tanaka K."/>
            <person name="Shimizu N."/>
            <person name="Sugano S."/>
            <person name="Sato N."/>
            <person name="Nozaki H."/>
            <person name="Ogasawara N."/>
            <person name="Kohara Y."/>
            <person name="Kuroiwa T."/>
        </authorList>
    </citation>
    <scope>NUCLEOTIDE SEQUENCE [LARGE SCALE GENOMIC DNA]</scope>
    <source>
        <strain evidence="3 4">10D</strain>
    </source>
</reference>
<gene>
    <name evidence="3" type="ORF">CYME_CMS019C</name>
</gene>
<feature type="region of interest" description="Disordered" evidence="1">
    <location>
        <begin position="250"/>
        <end position="281"/>
    </location>
</feature>
<organism evidence="3 4">
    <name type="scientific">Cyanidioschyzon merolae (strain NIES-3377 / 10D)</name>
    <name type="common">Unicellular red alga</name>
    <dbReference type="NCBI Taxonomy" id="280699"/>
    <lineage>
        <taxon>Eukaryota</taxon>
        <taxon>Rhodophyta</taxon>
        <taxon>Bangiophyceae</taxon>
        <taxon>Cyanidiales</taxon>
        <taxon>Cyanidiaceae</taxon>
        <taxon>Cyanidioschyzon</taxon>
    </lineage>
</organism>
<dbReference type="InterPro" id="IPR036514">
    <property type="entry name" value="SGNH_hydro_sf"/>
</dbReference>
<dbReference type="GeneID" id="16997289"/>
<evidence type="ECO:0000313" key="4">
    <source>
        <dbReference type="Proteomes" id="UP000007014"/>
    </source>
</evidence>
<evidence type="ECO:0000256" key="1">
    <source>
        <dbReference type="SAM" id="MobiDB-lite"/>
    </source>
</evidence>
<dbReference type="HOGENOM" id="CLU_051989_0_2_1"/>
<dbReference type="KEGG" id="cme:CYME_CMS019C"/>
<protein>
    <recommendedName>
        <fullName evidence="2">SGNH hydrolase-type esterase domain-containing protein</fullName>
    </recommendedName>
</protein>
<feature type="region of interest" description="Disordered" evidence="1">
    <location>
        <begin position="197"/>
        <end position="226"/>
    </location>
</feature>
<evidence type="ECO:0000313" key="3">
    <source>
        <dbReference type="EMBL" id="BAM82670.1"/>
    </source>
</evidence>
<dbReference type="RefSeq" id="XP_005538706.1">
    <property type="nucleotide sequence ID" value="XM_005538649.1"/>
</dbReference>
<dbReference type="Gene3D" id="3.40.50.1110">
    <property type="entry name" value="SGNH hydrolase"/>
    <property type="match status" value="2"/>
</dbReference>
<keyword evidence="4" id="KW-1185">Reference proteome</keyword>
<feature type="compositionally biased region" description="Low complexity" evidence="1">
    <location>
        <begin position="212"/>
        <end position="226"/>
    </location>
</feature>
<dbReference type="OrthoDB" id="3460at2759"/>
<dbReference type="EMBL" id="AP006501">
    <property type="protein sequence ID" value="BAM82670.1"/>
    <property type="molecule type" value="Genomic_DNA"/>
</dbReference>
<dbReference type="AlphaFoldDB" id="M1V701"/>